<keyword evidence="4" id="KW-1185">Reference proteome</keyword>
<protein>
    <recommendedName>
        <fullName evidence="5">Transmembrane protein</fullName>
    </recommendedName>
</protein>
<dbReference type="AlphaFoldDB" id="A0A812I5T9"/>
<feature type="compositionally biased region" description="Low complexity" evidence="1">
    <location>
        <begin position="71"/>
        <end position="164"/>
    </location>
</feature>
<dbReference type="Proteomes" id="UP000604046">
    <property type="component" value="Unassembled WGS sequence"/>
</dbReference>
<evidence type="ECO:0000256" key="2">
    <source>
        <dbReference type="SAM" id="Phobius"/>
    </source>
</evidence>
<dbReference type="EMBL" id="CAJNDS010000158">
    <property type="protein sequence ID" value="CAE6971685.1"/>
    <property type="molecule type" value="Genomic_DNA"/>
</dbReference>
<gene>
    <name evidence="3" type="ORF">SNAT2548_LOCUS2625</name>
</gene>
<keyword evidence="2" id="KW-0812">Transmembrane</keyword>
<name>A0A812I5T9_9DINO</name>
<feature type="transmembrane region" description="Helical" evidence="2">
    <location>
        <begin position="197"/>
        <end position="218"/>
    </location>
</feature>
<keyword evidence="2" id="KW-1133">Transmembrane helix</keyword>
<proteinExistence type="predicted"/>
<evidence type="ECO:0008006" key="5">
    <source>
        <dbReference type="Google" id="ProtNLM"/>
    </source>
</evidence>
<evidence type="ECO:0000313" key="3">
    <source>
        <dbReference type="EMBL" id="CAE6971685.1"/>
    </source>
</evidence>
<accession>A0A812I5T9</accession>
<evidence type="ECO:0000313" key="4">
    <source>
        <dbReference type="Proteomes" id="UP000604046"/>
    </source>
</evidence>
<sequence length="224" mass="22884">MASSSAPAAPLSEATQNSVAAAFNAWKAETFFSAWKERGRQNAVLDAQNLALSLVIKNLQEQRAPPGDDVLAPASSASSATSSSSIWSSTSSSSSSSISSPIQIASSTSSDSSLTSSPSSSSIRSTTSASSTTLASPMELSSLADSSSVSGSGSSAPRAPSAAVGDLEPLELDSCSHAAARREEDPIKAAVAQFEGFFRAGLLLFALSGYILSFALVLRQRRVP</sequence>
<organism evidence="3 4">
    <name type="scientific">Symbiodinium natans</name>
    <dbReference type="NCBI Taxonomy" id="878477"/>
    <lineage>
        <taxon>Eukaryota</taxon>
        <taxon>Sar</taxon>
        <taxon>Alveolata</taxon>
        <taxon>Dinophyceae</taxon>
        <taxon>Suessiales</taxon>
        <taxon>Symbiodiniaceae</taxon>
        <taxon>Symbiodinium</taxon>
    </lineage>
</organism>
<reference evidence="3" key="1">
    <citation type="submission" date="2021-02" db="EMBL/GenBank/DDBJ databases">
        <authorList>
            <person name="Dougan E. K."/>
            <person name="Rhodes N."/>
            <person name="Thang M."/>
            <person name="Chan C."/>
        </authorList>
    </citation>
    <scope>NUCLEOTIDE SEQUENCE</scope>
</reference>
<keyword evidence="2" id="KW-0472">Membrane</keyword>
<comment type="caution">
    <text evidence="3">The sequence shown here is derived from an EMBL/GenBank/DDBJ whole genome shotgun (WGS) entry which is preliminary data.</text>
</comment>
<feature type="region of interest" description="Disordered" evidence="1">
    <location>
        <begin position="64"/>
        <end position="164"/>
    </location>
</feature>
<evidence type="ECO:0000256" key="1">
    <source>
        <dbReference type="SAM" id="MobiDB-lite"/>
    </source>
</evidence>